<dbReference type="Gene3D" id="2.60.40.1190">
    <property type="match status" value="1"/>
</dbReference>
<dbReference type="GO" id="GO:0004553">
    <property type="term" value="F:hydrolase activity, hydrolyzing O-glycosyl compounds"/>
    <property type="evidence" value="ECO:0007669"/>
    <property type="project" value="InterPro"/>
</dbReference>
<feature type="domain" description="Carbohydrate-binding" evidence="1">
    <location>
        <begin position="38"/>
        <end position="199"/>
    </location>
</feature>
<gene>
    <name evidence="3" type="ORF">MuYL_1690</name>
</gene>
<dbReference type="SUPFAM" id="SSF49344">
    <property type="entry name" value="CBD9-like"/>
    <property type="match status" value="1"/>
</dbReference>
<dbReference type="InterPro" id="IPR010502">
    <property type="entry name" value="Carb-bd_dom_fam9"/>
</dbReference>
<dbReference type="GO" id="GO:0016052">
    <property type="term" value="P:carbohydrate catabolic process"/>
    <property type="evidence" value="ECO:0007669"/>
    <property type="project" value="InterPro"/>
</dbReference>
<evidence type="ECO:0000259" key="1">
    <source>
        <dbReference type="Pfam" id="PF06452"/>
    </source>
</evidence>
<evidence type="ECO:0000259" key="2">
    <source>
        <dbReference type="Pfam" id="PF19313"/>
    </source>
</evidence>
<dbReference type="Pfam" id="PF06452">
    <property type="entry name" value="CBM9_1"/>
    <property type="match status" value="1"/>
</dbReference>
<dbReference type="CDD" id="cd09618">
    <property type="entry name" value="CBM9_like_2"/>
    <property type="match status" value="1"/>
</dbReference>
<protein>
    <submittedName>
        <fullName evidence="3">Hydrolase</fullName>
    </submittedName>
</protein>
<keyword evidence="3" id="KW-0378">Hydrolase</keyword>
<dbReference type="Proteomes" id="UP000215002">
    <property type="component" value="Chromosome"/>
</dbReference>
<accession>A0A223NUS1</accession>
<dbReference type="GO" id="GO:0030246">
    <property type="term" value="F:carbohydrate binding"/>
    <property type="evidence" value="ECO:0007669"/>
    <property type="project" value="InterPro"/>
</dbReference>
<dbReference type="Pfam" id="PF19313">
    <property type="entry name" value="DUF5916"/>
    <property type="match status" value="1"/>
</dbReference>
<organism evidence="3 4">
    <name type="scientific">Mucilaginibacter xinganensis</name>
    <dbReference type="NCBI Taxonomy" id="1234841"/>
    <lineage>
        <taxon>Bacteria</taxon>
        <taxon>Pseudomonadati</taxon>
        <taxon>Bacteroidota</taxon>
        <taxon>Sphingobacteriia</taxon>
        <taxon>Sphingobacteriales</taxon>
        <taxon>Sphingobacteriaceae</taxon>
        <taxon>Mucilaginibacter</taxon>
    </lineage>
</organism>
<evidence type="ECO:0000313" key="4">
    <source>
        <dbReference type="Proteomes" id="UP000215002"/>
    </source>
</evidence>
<dbReference type="AlphaFoldDB" id="A0A223NUS1"/>
<dbReference type="InterPro" id="IPR045670">
    <property type="entry name" value="DUF5916"/>
</dbReference>
<name>A0A223NUS1_9SPHI</name>
<feature type="domain" description="DUF5916" evidence="2">
    <location>
        <begin position="235"/>
        <end position="336"/>
    </location>
</feature>
<proteinExistence type="predicted"/>
<keyword evidence="4" id="KW-1185">Reference proteome</keyword>
<dbReference type="KEGG" id="muc:MuYL_1690"/>
<evidence type="ECO:0000313" key="3">
    <source>
        <dbReference type="EMBL" id="ASU33586.1"/>
    </source>
</evidence>
<reference evidence="3 4" key="1">
    <citation type="submission" date="2017-08" db="EMBL/GenBank/DDBJ databases">
        <title>Complete genome sequence of Mucilaginibacter sp. strain BJC16-A31.</title>
        <authorList>
            <consortium name="Henan University of Science and Technology"/>
            <person name="You X."/>
        </authorList>
    </citation>
    <scope>NUCLEOTIDE SEQUENCE [LARGE SCALE GENOMIC DNA]</scope>
    <source>
        <strain evidence="3 4">BJC16-A31</strain>
    </source>
</reference>
<dbReference type="EMBL" id="CP022743">
    <property type="protein sequence ID" value="ASU33586.1"/>
    <property type="molecule type" value="Genomic_DNA"/>
</dbReference>
<dbReference type="RefSeq" id="WP_211710254.1">
    <property type="nucleotide sequence ID" value="NZ_CP022743.1"/>
</dbReference>
<sequence>MKYRFLLICCLFTLHIFAQKKNSKFQYHIRHLTSAVKIDGVMDEAAWQDAEVANNFYMVLPMDTSFAKVKTEVRMAYDDKNIYILATCYKALPGQSMVESLKRDFAFQKNDNFIFFMDTYNDQTNGYSFGSNAVGAEWDGTMYEGGKVDLNWTNKWVSAVKNYPDRYVFEAAIPFKSIRYKKGISEWGINFSRNDLKTTEKSSWTPVPRQFPTASLAYTGTLVWDVPPPDPGPNISIIPYVLTGVTKDYAGHKNAALHLEAGGDAKIAVSSALNLDLTVHPDFSQVDADKQVTNLSRYELFYPETRQFFLENGDQFNNFGYASIRPFFSRRIGLTSTIIGGARLSGKLDQNWRIGVMDMQTNSNDQTGAPAQNFTVIALQRKVFARSNIGFLFVNKQSFNYPATTSVTPTDAKYNSNFGLEYNLASSDNLFTGKALVLKSFSPNKQGHDFTQAGNLQYADKYWTIGGQYEVVGANYNAGVGYVPRQGYIKLNPYIGRLFFPKEGVILSHGPTFNLTDYYDGGFKPTDNRAFLSYQVTFRDKSVLTALVEHDFVKLLQPFDPTNYTNNFLPAGQQSHWNNAELSFFSVPQSLFTYDFTLDYGGYYDNGKKLSLANDVGYRFQPYVNIQVSTTYNNLQLPQPWGQKTFWLVGPRVDVTMTNKFFLTGFFQYNEQGKNININTRLQWRYRPASDFFIVYTDNYLPRPFFVKNRGLVFKFTYWLNN</sequence>